<protein>
    <recommendedName>
        <fullName evidence="1">PE-PPE domain-containing protein</fullName>
    </recommendedName>
</protein>
<sequence length="338" mass="35890">MALAFAGALAAAWSVIVAAVVPAATVTGLVMGGTGTPLMNVGPIATPDAATAGYLDWTKTKYILPSLRTGDMYSTDRSGSVAVYTPEEFWPLPNQQLTFNESVKYGLTNLTTCAGRQAGCVYNASAVANGATPFANGPVGDDRYLVFGYSQSARIATNLKQSLVANYNLNGWDGVPAMDFVLIGNPNRPNGGILERFNGLSIPFVGINFDGATPTDSKQDGDGTYRFATTDFSGQYDGYSDFPMYPLNLLADLNALAGIATVHGSYFAFNTTKNDGTLDPNALINQDTYGDSQYYMIPTARLPILAIVENVIPDPVKGWVDPVFTLLDAPLRAVIETG</sequence>
<keyword evidence="3" id="KW-1185">Reference proteome</keyword>
<dbReference type="AlphaFoldDB" id="A0A1X0CVK5"/>
<organism evidence="2 3">
    <name type="scientific">Mycolicibacterium insubricum</name>
    <dbReference type="NCBI Taxonomy" id="444597"/>
    <lineage>
        <taxon>Bacteria</taxon>
        <taxon>Bacillati</taxon>
        <taxon>Actinomycetota</taxon>
        <taxon>Actinomycetes</taxon>
        <taxon>Mycobacteriales</taxon>
        <taxon>Mycobacteriaceae</taxon>
        <taxon>Mycolicibacterium</taxon>
    </lineage>
</organism>
<proteinExistence type="predicted"/>
<comment type="caution">
    <text evidence="2">The sequence shown here is derived from an EMBL/GenBank/DDBJ whole genome shotgun (WGS) entry which is preliminary data.</text>
</comment>
<name>A0A1X0CVK5_9MYCO</name>
<feature type="domain" description="PE-PPE" evidence="1">
    <location>
        <begin position="81"/>
        <end position="338"/>
    </location>
</feature>
<reference evidence="2 3" key="1">
    <citation type="submission" date="2016-12" db="EMBL/GenBank/DDBJ databases">
        <title>The new phylogeny of genus Mycobacterium.</title>
        <authorList>
            <person name="Tortoli E."/>
            <person name="Trovato A."/>
            <person name="Cirillo D.M."/>
        </authorList>
    </citation>
    <scope>NUCLEOTIDE SEQUENCE [LARGE SCALE GENOMIC DNA]</scope>
    <source>
        <strain evidence="2 3">DSM 45130</strain>
    </source>
</reference>
<dbReference type="EMBL" id="MVHS01000076">
    <property type="protein sequence ID" value="ORA64197.1"/>
    <property type="molecule type" value="Genomic_DNA"/>
</dbReference>
<dbReference type="Gene3D" id="3.40.50.1820">
    <property type="entry name" value="alpha/beta hydrolase"/>
    <property type="match status" value="1"/>
</dbReference>
<dbReference type="InterPro" id="IPR013228">
    <property type="entry name" value="PE-PPE_C"/>
</dbReference>
<accession>A0A1X0CVK5</accession>
<evidence type="ECO:0000313" key="2">
    <source>
        <dbReference type="EMBL" id="ORA64197.1"/>
    </source>
</evidence>
<dbReference type="Pfam" id="PF08237">
    <property type="entry name" value="PE-PPE"/>
    <property type="match status" value="1"/>
</dbReference>
<dbReference type="Proteomes" id="UP000192801">
    <property type="component" value="Unassembled WGS sequence"/>
</dbReference>
<dbReference type="InterPro" id="IPR029058">
    <property type="entry name" value="AB_hydrolase_fold"/>
</dbReference>
<feature type="non-terminal residue" evidence="2">
    <location>
        <position position="338"/>
    </location>
</feature>
<gene>
    <name evidence="2" type="ORF">BST26_19960</name>
</gene>
<evidence type="ECO:0000313" key="3">
    <source>
        <dbReference type="Proteomes" id="UP000192801"/>
    </source>
</evidence>
<evidence type="ECO:0000259" key="1">
    <source>
        <dbReference type="Pfam" id="PF08237"/>
    </source>
</evidence>